<evidence type="ECO:0000256" key="3">
    <source>
        <dbReference type="ARBA" id="ARBA00012438"/>
    </source>
</evidence>
<dbReference type="Gene3D" id="3.30.565.10">
    <property type="entry name" value="Histidine kinase-like ATPase, C-terminal domain"/>
    <property type="match status" value="1"/>
</dbReference>
<evidence type="ECO:0000256" key="6">
    <source>
        <dbReference type="ARBA" id="ARBA00022679"/>
    </source>
</evidence>
<dbReference type="STRING" id="459525.SAMN04488137_0495"/>
<evidence type="ECO:0000256" key="12">
    <source>
        <dbReference type="ARBA" id="ARBA00023012"/>
    </source>
</evidence>
<evidence type="ECO:0000256" key="1">
    <source>
        <dbReference type="ARBA" id="ARBA00000085"/>
    </source>
</evidence>
<dbReference type="AlphaFoldDB" id="A0A1G9TTL6"/>
<dbReference type="InterPro" id="IPR050398">
    <property type="entry name" value="HssS/ArlS-like"/>
</dbReference>
<dbReference type="InterPro" id="IPR036097">
    <property type="entry name" value="HisK_dim/P_sf"/>
</dbReference>
<dbReference type="InterPro" id="IPR003594">
    <property type="entry name" value="HATPase_dom"/>
</dbReference>
<keyword evidence="5" id="KW-0597">Phosphoprotein</keyword>
<dbReference type="InterPro" id="IPR004358">
    <property type="entry name" value="Sig_transdc_His_kin-like_C"/>
</dbReference>
<keyword evidence="13" id="KW-0843">Virulence</keyword>
<dbReference type="Pfam" id="PF00512">
    <property type="entry name" value="HisKA"/>
    <property type="match status" value="1"/>
</dbReference>
<dbReference type="InterPro" id="IPR005467">
    <property type="entry name" value="His_kinase_dom"/>
</dbReference>
<dbReference type="GO" id="GO:0005886">
    <property type="term" value="C:plasma membrane"/>
    <property type="evidence" value="ECO:0007669"/>
    <property type="project" value="UniProtKB-SubCell"/>
</dbReference>
<dbReference type="RefSeq" id="WP_090232283.1">
    <property type="nucleotide sequence ID" value="NZ_FNHW01000001.1"/>
</dbReference>
<dbReference type="EMBL" id="FNHW01000001">
    <property type="protein sequence ID" value="SDM51066.1"/>
    <property type="molecule type" value="Genomic_DNA"/>
</dbReference>
<feature type="domain" description="HAMP" evidence="19">
    <location>
        <begin position="185"/>
        <end position="237"/>
    </location>
</feature>
<dbReference type="SUPFAM" id="SSF55874">
    <property type="entry name" value="ATPase domain of HSP90 chaperone/DNA topoisomerase II/histidine kinase"/>
    <property type="match status" value="1"/>
</dbReference>
<dbReference type="Proteomes" id="UP000199544">
    <property type="component" value="Unassembled WGS sequence"/>
</dbReference>
<evidence type="ECO:0000256" key="17">
    <source>
        <dbReference type="SAM" id="Phobius"/>
    </source>
</evidence>
<dbReference type="PANTHER" id="PTHR45528:SF11">
    <property type="entry name" value="HISTIDINE KINASE"/>
    <property type="match status" value="1"/>
</dbReference>
<evidence type="ECO:0000256" key="11">
    <source>
        <dbReference type="ARBA" id="ARBA00022989"/>
    </source>
</evidence>
<dbReference type="CDD" id="cd16922">
    <property type="entry name" value="HATPase_EvgS-ArcB-TorS-like"/>
    <property type="match status" value="1"/>
</dbReference>
<keyword evidence="6" id="KW-0808">Transferase</keyword>
<keyword evidence="21" id="KW-1185">Reference proteome</keyword>
<dbReference type="SMART" id="SM00387">
    <property type="entry name" value="HATPase_c"/>
    <property type="match status" value="1"/>
</dbReference>
<dbReference type="PRINTS" id="PR00344">
    <property type="entry name" value="BCTRLSENSOR"/>
</dbReference>
<feature type="domain" description="Histidine kinase" evidence="18">
    <location>
        <begin position="245"/>
        <end position="459"/>
    </location>
</feature>
<keyword evidence="8" id="KW-0547">Nucleotide-binding</keyword>
<dbReference type="FunFam" id="3.30.565.10:FF:000006">
    <property type="entry name" value="Sensor histidine kinase WalK"/>
    <property type="match status" value="1"/>
</dbReference>
<dbReference type="SMART" id="SM00304">
    <property type="entry name" value="HAMP"/>
    <property type="match status" value="1"/>
</dbReference>
<evidence type="ECO:0000256" key="5">
    <source>
        <dbReference type="ARBA" id="ARBA00022553"/>
    </source>
</evidence>
<comment type="catalytic activity">
    <reaction evidence="1">
        <text>ATP + protein L-histidine = ADP + protein N-phospho-L-histidine.</text>
        <dbReference type="EC" id="2.7.13.3"/>
    </reaction>
</comment>
<dbReference type="SUPFAM" id="SSF47384">
    <property type="entry name" value="Homodimeric domain of signal transducing histidine kinase"/>
    <property type="match status" value="1"/>
</dbReference>
<keyword evidence="9 20" id="KW-0418">Kinase</keyword>
<keyword evidence="10" id="KW-0067">ATP-binding</keyword>
<sequence>MKTLYVRIVVTTIAVMIISSLFAFVLSNAYYQKSLKPYNDQKVTKIAKKTVDYFERNPQLELKNYLNHVADTGYQIYLVDHNGRESFYGGDFRKKEIDRSAVNKVLNGGVYHGIAEFPSAPFVTGFFDNVLKNTIGMPLKESGHTYALFIRPNIELQFGEMRLFFSVILLLMIILSIVLVGISTRYLVKPIIKLTEATKKIATGNYNIKLNEKRRDEIGSLASNFSEMAKSLEQLEEMRQEFVSNVSHEIQSPLASMKGFAQTLQNEQLTPEKRKEYLAIIEKESVRLSQLSKQLLMLASLDKEEAFIEKSTFDVAAQIKEVVHMTEWSWREKEMAIEMDLPQMFIYGDKKLLHQVWMNLITNSIKYTEPGGTLSITLEKSDRECLVSISDTGIGISPDDLPSIFDRFYKADKARERKEGSSGLGLSIVKKIVRLHHGEIKAESEPGKGSTFTVNLPKM</sequence>
<keyword evidence="11 17" id="KW-1133">Transmembrane helix</keyword>
<organism evidence="20 21">
    <name type="scientific">Fictibacillus solisalsi</name>
    <dbReference type="NCBI Taxonomy" id="459525"/>
    <lineage>
        <taxon>Bacteria</taxon>
        <taxon>Bacillati</taxon>
        <taxon>Bacillota</taxon>
        <taxon>Bacilli</taxon>
        <taxon>Bacillales</taxon>
        <taxon>Fictibacillaceae</taxon>
        <taxon>Fictibacillus</taxon>
    </lineage>
</organism>
<evidence type="ECO:0000313" key="20">
    <source>
        <dbReference type="EMBL" id="SDM51066.1"/>
    </source>
</evidence>
<keyword evidence="12" id="KW-0902">Two-component regulatory system</keyword>
<evidence type="ECO:0000259" key="19">
    <source>
        <dbReference type="PROSITE" id="PS50885"/>
    </source>
</evidence>
<name>A0A1G9TTL6_9BACL</name>
<dbReference type="Gene3D" id="6.10.340.10">
    <property type="match status" value="1"/>
</dbReference>
<dbReference type="InterPro" id="IPR003661">
    <property type="entry name" value="HisK_dim/P_dom"/>
</dbReference>
<comment type="function">
    <text evidence="15">Member of the two-component regulatory system HssS/HssR involved in intracellular heme homeostasis and tempering of staphylococcal virulence. HssS functions as a heme sensor histidine kinase which is autophosphorylated at a histidine residue and transfers its phosphate group to an aspartate residue of HssR. HssR/HssS activates the expression of hrtAB, an efflux pump, in response to extracellular heme, hemin, hemoglobin or blood.</text>
</comment>
<keyword evidence="14 17" id="KW-0472">Membrane</keyword>
<keyword evidence="7 17" id="KW-0812">Transmembrane</keyword>
<evidence type="ECO:0000256" key="4">
    <source>
        <dbReference type="ARBA" id="ARBA00022475"/>
    </source>
</evidence>
<evidence type="ECO:0000256" key="13">
    <source>
        <dbReference type="ARBA" id="ARBA00023026"/>
    </source>
</evidence>
<evidence type="ECO:0000256" key="10">
    <source>
        <dbReference type="ARBA" id="ARBA00022840"/>
    </source>
</evidence>
<dbReference type="PROSITE" id="PS50885">
    <property type="entry name" value="HAMP"/>
    <property type="match status" value="1"/>
</dbReference>
<dbReference type="GO" id="GO:0000155">
    <property type="term" value="F:phosphorelay sensor kinase activity"/>
    <property type="evidence" value="ECO:0007669"/>
    <property type="project" value="InterPro"/>
</dbReference>
<protein>
    <recommendedName>
        <fullName evidence="16">Heme sensor protein HssS</fullName>
        <ecNumber evidence="3">2.7.13.3</ecNumber>
    </recommendedName>
</protein>
<dbReference type="OrthoDB" id="9813151at2"/>
<dbReference type="PANTHER" id="PTHR45528">
    <property type="entry name" value="SENSOR HISTIDINE KINASE CPXA"/>
    <property type="match status" value="1"/>
</dbReference>
<evidence type="ECO:0000256" key="7">
    <source>
        <dbReference type="ARBA" id="ARBA00022692"/>
    </source>
</evidence>
<dbReference type="Pfam" id="PF02518">
    <property type="entry name" value="HATPase_c"/>
    <property type="match status" value="1"/>
</dbReference>
<evidence type="ECO:0000256" key="9">
    <source>
        <dbReference type="ARBA" id="ARBA00022777"/>
    </source>
</evidence>
<dbReference type="GO" id="GO:0005524">
    <property type="term" value="F:ATP binding"/>
    <property type="evidence" value="ECO:0007669"/>
    <property type="project" value="UniProtKB-KW"/>
</dbReference>
<dbReference type="SUPFAM" id="SSF158472">
    <property type="entry name" value="HAMP domain-like"/>
    <property type="match status" value="1"/>
</dbReference>
<dbReference type="CDD" id="cd00082">
    <property type="entry name" value="HisKA"/>
    <property type="match status" value="1"/>
</dbReference>
<dbReference type="InterPro" id="IPR036890">
    <property type="entry name" value="HATPase_C_sf"/>
</dbReference>
<dbReference type="Gene3D" id="1.10.287.130">
    <property type="match status" value="1"/>
</dbReference>
<dbReference type="EC" id="2.7.13.3" evidence="3"/>
<dbReference type="InterPro" id="IPR003660">
    <property type="entry name" value="HAMP_dom"/>
</dbReference>
<feature type="transmembrane region" description="Helical" evidence="17">
    <location>
        <begin position="6"/>
        <end position="26"/>
    </location>
</feature>
<evidence type="ECO:0000256" key="8">
    <source>
        <dbReference type="ARBA" id="ARBA00022741"/>
    </source>
</evidence>
<evidence type="ECO:0000256" key="14">
    <source>
        <dbReference type="ARBA" id="ARBA00023136"/>
    </source>
</evidence>
<evidence type="ECO:0000256" key="15">
    <source>
        <dbReference type="ARBA" id="ARBA00037219"/>
    </source>
</evidence>
<gene>
    <name evidence="20" type="ORF">SAMN04488137_0495</name>
</gene>
<keyword evidence="4" id="KW-1003">Cell membrane</keyword>
<dbReference type="CDD" id="cd06225">
    <property type="entry name" value="HAMP"/>
    <property type="match status" value="1"/>
</dbReference>
<accession>A0A1G9TTL6</accession>
<dbReference type="SMART" id="SM00388">
    <property type="entry name" value="HisKA"/>
    <property type="match status" value="1"/>
</dbReference>
<reference evidence="21" key="1">
    <citation type="submission" date="2016-10" db="EMBL/GenBank/DDBJ databases">
        <authorList>
            <person name="Varghese N."/>
            <person name="Submissions S."/>
        </authorList>
    </citation>
    <scope>NUCLEOTIDE SEQUENCE [LARGE SCALE GENOMIC DNA]</scope>
    <source>
        <strain evidence="21">CGMCC 1.6854</strain>
    </source>
</reference>
<feature type="transmembrane region" description="Helical" evidence="17">
    <location>
        <begin position="163"/>
        <end position="188"/>
    </location>
</feature>
<evidence type="ECO:0000313" key="21">
    <source>
        <dbReference type="Proteomes" id="UP000199544"/>
    </source>
</evidence>
<evidence type="ECO:0000256" key="2">
    <source>
        <dbReference type="ARBA" id="ARBA00004651"/>
    </source>
</evidence>
<comment type="subcellular location">
    <subcellularLocation>
        <location evidence="2">Cell membrane</location>
        <topology evidence="2">Multi-pass membrane protein</topology>
    </subcellularLocation>
</comment>
<evidence type="ECO:0000259" key="18">
    <source>
        <dbReference type="PROSITE" id="PS50109"/>
    </source>
</evidence>
<dbReference type="Pfam" id="PF00672">
    <property type="entry name" value="HAMP"/>
    <property type="match status" value="1"/>
</dbReference>
<evidence type="ECO:0000256" key="16">
    <source>
        <dbReference type="ARBA" id="ARBA00040841"/>
    </source>
</evidence>
<proteinExistence type="predicted"/>
<dbReference type="PROSITE" id="PS50109">
    <property type="entry name" value="HIS_KIN"/>
    <property type="match status" value="1"/>
</dbReference>
<dbReference type="FunFam" id="1.10.287.130:FF:000001">
    <property type="entry name" value="Two-component sensor histidine kinase"/>
    <property type="match status" value="1"/>
</dbReference>